<gene>
    <name evidence="1" type="ORF">T03_6109</name>
    <name evidence="2" type="ORF">T03_7690</name>
</gene>
<dbReference type="EMBL" id="JYDI01001898">
    <property type="protein sequence ID" value="KRY26235.1"/>
    <property type="molecule type" value="Genomic_DNA"/>
</dbReference>
<evidence type="ECO:0000313" key="3">
    <source>
        <dbReference type="Proteomes" id="UP000054653"/>
    </source>
</evidence>
<dbReference type="EMBL" id="JYDI01002172">
    <property type="protein sequence ID" value="KRY25685.1"/>
    <property type="molecule type" value="Genomic_DNA"/>
</dbReference>
<sequence>MRHQGIHRGIVFWLQFLADHWGYNCMPSRRADFVIFSRFQATSVGVLILLYRPALDEEQSTIPPASRNGIKMLYNIFRYPHL</sequence>
<dbReference type="Proteomes" id="UP000054653">
    <property type="component" value="Unassembled WGS sequence"/>
</dbReference>
<dbReference type="AlphaFoldDB" id="A0A0V1AN25"/>
<comment type="caution">
    <text evidence="2">The sequence shown here is derived from an EMBL/GenBank/DDBJ whole genome shotgun (WGS) entry which is preliminary data.</text>
</comment>
<reference evidence="2 3" key="1">
    <citation type="submission" date="2015-01" db="EMBL/GenBank/DDBJ databases">
        <title>Evolution of Trichinella species and genotypes.</title>
        <authorList>
            <person name="Korhonen P.K."/>
            <person name="Edoardo P."/>
            <person name="Giuseppe L.R."/>
            <person name="Gasser R.B."/>
        </authorList>
    </citation>
    <scope>NUCLEOTIDE SEQUENCE [LARGE SCALE GENOMIC DNA]</scope>
    <source>
        <strain evidence="2">ISS120</strain>
    </source>
</reference>
<protein>
    <submittedName>
        <fullName evidence="2">Uncharacterized protein</fullName>
    </submittedName>
</protein>
<proteinExistence type="predicted"/>
<keyword evidence="3" id="KW-1185">Reference proteome</keyword>
<evidence type="ECO:0000313" key="1">
    <source>
        <dbReference type="EMBL" id="KRY25685.1"/>
    </source>
</evidence>
<organism evidence="2 3">
    <name type="scientific">Trichinella britovi</name>
    <name type="common">Parasitic roundworm</name>
    <dbReference type="NCBI Taxonomy" id="45882"/>
    <lineage>
        <taxon>Eukaryota</taxon>
        <taxon>Metazoa</taxon>
        <taxon>Ecdysozoa</taxon>
        <taxon>Nematoda</taxon>
        <taxon>Enoplea</taxon>
        <taxon>Dorylaimia</taxon>
        <taxon>Trichinellida</taxon>
        <taxon>Trichinellidae</taxon>
        <taxon>Trichinella</taxon>
    </lineage>
</organism>
<evidence type="ECO:0000313" key="2">
    <source>
        <dbReference type="EMBL" id="KRY26235.1"/>
    </source>
</evidence>
<accession>A0A0V1AN25</accession>
<name>A0A0V1AN25_TRIBR</name>